<dbReference type="EMBL" id="CM042016">
    <property type="protein sequence ID" value="KAI3700487.1"/>
    <property type="molecule type" value="Genomic_DNA"/>
</dbReference>
<proteinExistence type="predicted"/>
<protein>
    <submittedName>
        <fullName evidence="1">Uncharacterized protein</fullName>
    </submittedName>
</protein>
<evidence type="ECO:0000313" key="1">
    <source>
        <dbReference type="EMBL" id="KAI3700487.1"/>
    </source>
</evidence>
<reference evidence="2" key="1">
    <citation type="journal article" date="2022" name="Mol. Ecol. Resour.">
        <title>The genomes of chicory, endive, great burdock and yacon provide insights into Asteraceae palaeo-polyploidization history and plant inulin production.</title>
        <authorList>
            <person name="Fan W."/>
            <person name="Wang S."/>
            <person name="Wang H."/>
            <person name="Wang A."/>
            <person name="Jiang F."/>
            <person name="Liu H."/>
            <person name="Zhao H."/>
            <person name="Xu D."/>
            <person name="Zhang Y."/>
        </authorList>
    </citation>
    <scope>NUCLEOTIDE SEQUENCE [LARGE SCALE GENOMIC DNA]</scope>
    <source>
        <strain evidence="2">cv. Punajuju</strain>
    </source>
</reference>
<evidence type="ECO:0000313" key="2">
    <source>
        <dbReference type="Proteomes" id="UP001055811"/>
    </source>
</evidence>
<dbReference type="Proteomes" id="UP001055811">
    <property type="component" value="Linkage Group LG08"/>
</dbReference>
<comment type="caution">
    <text evidence="1">The sequence shown here is derived from an EMBL/GenBank/DDBJ whole genome shotgun (WGS) entry which is preliminary data.</text>
</comment>
<accession>A0ACB8ZRN8</accession>
<sequence length="97" mass="10810">MAVLGGITDAKAENSLEIETLARFAVDEHNKKQNATLEFVKVLKAKEQVVQGMMYYITLEAKDGGENKTYEAKVWSKPWENFKGLEEFKPVDAAASA</sequence>
<organism evidence="1 2">
    <name type="scientific">Cichorium intybus</name>
    <name type="common">Chicory</name>
    <dbReference type="NCBI Taxonomy" id="13427"/>
    <lineage>
        <taxon>Eukaryota</taxon>
        <taxon>Viridiplantae</taxon>
        <taxon>Streptophyta</taxon>
        <taxon>Embryophyta</taxon>
        <taxon>Tracheophyta</taxon>
        <taxon>Spermatophyta</taxon>
        <taxon>Magnoliopsida</taxon>
        <taxon>eudicotyledons</taxon>
        <taxon>Gunneridae</taxon>
        <taxon>Pentapetalae</taxon>
        <taxon>asterids</taxon>
        <taxon>campanulids</taxon>
        <taxon>Asterales</taxon>
        <taxon>Asteraceae</taxon>
        <taxon>Cichorioideae</taxon>
        <taxon>Cichorieae</taxon>
        <taxon>Cichoriinae</taxon>
        <taxon>Cichorium</taxon>
    </lineage>
</organism>
<name>A0ACB8ZRN8_CICIN</name>
<reference evidence="1 2" key="2">
    <citation type="journal article" date="2022" name="Mol. Ecol. Resour.">
        <title>The genomes of chicory, endive, great burdock and yacon provide insights into Asteraceae paleo-polyploidization history and plant inulin production.</title>
        <authorList>
            <person name="Fan W."/>
            <person name="Wang S."/>
            <person name="Wang H."/>
            <person name="Wang A."/>
            <person name="Jiang F."/>
            <person name="Liu H."/>
            <person name="Zhao H."/>
            <person name="Xu D."/>
            <person name="Zhang Y."/>
        </authorList>
    </citation>
    <scope>NUCLEOTIDE SEQUENCE [LARGE SCALE GENOMIC DNA]</scope>
    <source>
        <strain evidence="2">cv. Punajuju</strain>
        <tissue evidence="1">Leaves</tissue>
    </source>
</reference>
<gene>
    <name evidence="1" type="ORF">L2E82_45117</name>
</gene>
<keyword evidence="2" id="KW-1185">Reference proteome</keyword>